<dbReference type="Proteomes" id="UP000076420">
    <property type="component" value="Unassembled WGS sequence"/>
</dbReference>
<dbReference type="SUPFAM" id="SSF48113">
    <property type="entry name" value="Heme-dependent peroxidases"/>
    <property type="match status" value="1"/>
</dbReference>
<dbReference type="KEGG" id="bgt:106078262"/>
<dbReference type="PROSITE" id="PS50292">
    <property type="entry name" value="PEROXIDASE_3"/>
    <property type="match status" value="1"/>
</dbReference>
<dbReference type="GO" id="GO:0020037">
    <property type="term" value="F:heme binding"/>
    <property type="evidence" value="ECO:0007669"/>
    <property type="project" value="InterPro"/>
</dbReference>
<accession>A0A2C9KHC4</accession>
<dbReference type="VEuPathDB" id="VectorBase:BGLAX_038856"/>
<reference evidence="1" key="1">
    <citation type="submission" date="2020-05" db="UniProtKB">
        <authorList>
            <consortium name="EnsemblMetazoa"/>
        </authorList>
    </citation>
    <scope>IDENTIFICATION</scope>
    <source>
        <strain evidence="1">BB02</strain>
    </source>
</reference>
<gene>
    <name evidence="1" type="primary">106078262</name>
</gene>
<name>A0A2C9KHC4_BIOGL</name>
<evidence type="ECO:0000313" key="1">
    <source>
        <dbReference type="EnsemblMetazoa" id="BGLB019706-PA"/>
    </source>
</evidence>
<dbReference type="InterPro" id="IPR037120">
    <property type="entry name" value="Haem_peroxidase_sf_animal"/>
</dbReference>
<evidence type="ECO:0000313" key="2">
    <source>
        <dbReference type="Proteomes" id="UP000076420"/>
    </source>
</evidence>
<dbReference type="Pfam" id="PF03098">
    <property type="entry name" value="An_peroxidase"/>
    <property type="match status" value="1"/>
</dbReference>
<dbReference type="PRINTS" id="PR00457">
    <property type="entry name" value="ANPEROXIDASE"/>
</dbReference>
<dbReference type="VEuPathDB" id="VectorBase:BGLB019706"/>
<sequence>MGCLYIFIQAESCLKNDIRLPYANPPSPRDHVLRPVSRFRRVGNPRTHENPFLYALQVVWFRYHNYLAREVKKSNQNYSDEQIFNAARRLSIAQYQKIVMYEWLPAWLKIDAKGNVFSIREDYPYEGGGKNNYSGECVHMCL</sequence>
<proteinExistence type="predicted"/>
<organism evidence="1 2">
    <name type="scientific">Biomphalaria glabrata</name>
    <name type="common">Bloodfluke planorb</name>
    <name type="synonym">Freshwater snail</name>
    <dbReference type="NCBI Taxonomy" id="6526"/>
    <lineage>
        <taxon>Eukaryota</taxon>
        <taxon>Metazoa</taxon>
        <taxon>Spiralia</taxon>
        <taxon>Lophotrochozoa</taxon>
        <taxon>Mollusca</taxon>
        <taxon>Gastropoda</taxon>
        <taxon>Heterobranchia</taxon>
        <taxon>Euthyneura</taxon>
        <taxon>Panpulmonata</taxon>
        <taxon>Hygrophila</taxon>
        <taxon>Lymnaeoidea</taxon>
        <taxon>Planorbidae</taxon>
        <taxon>Biomphalaria</taxon>
    </lineage>
</organism>
<dbReference type="AlphaFoldDB" id="A0A2C9KHC4"/>
<dbReference type="PANTHER" id="PTHR11475">
    <property type="entry name" value="OXIDASE/PEROXIDASE"/>
    <property type="match status" value="1"/>
</dbReference>
<dbReference type="STRING" id="6526.A0A2C9KHC4"/>
<dbReference type="PANTHER" id="PTHR11475:SF144">
    <property type="entry name" value="NAD(P)H OXIDASE (H2O2-FORMING)"/>
    <property type="match status" value="1"/>
</dbReference>
<dbReference type="GO" id="GO:0006979">
    <property type="term" value="P:response to oxidative stress"/>
    <property type="evidence" value="ECO:0007669"/>
    <property type="project" value="InterPro"/>
</dbReference>
<dbReference type="GO" id="GO:0004601">
    <property type="term" value="F:peroxidase activity"/>
    <property type="evidence" value="ECO:0007669"/>
    <property type="project" value="InterPro"/>
</dbReference>
<dbReference type="InterPro" id="IPR019791">
    <property type="entry name" value="Haem_peroxidase_animal"/>
</dbReference>
<dbReference type="Gene3D" id="1.10.640.10">
    <property type="entry name" value="Haem peroxidase domain superfamily, animal type"/>
    <property type="match status" value="1"/>
</dbReference>
<dbReference type="InterPro" id="IPR010255">
    <property type="entry name" value="Haem_peroxidase_sf"/>
</dbReference>
<dbReference type="EnsemblMetazoa" id="BGLB019706-RA">
    <property type="protein sequence ID" value="BGLB019706-PA"/>
    <property type="gene ID" value="BGLB019706"/>
</dbReference>
<protein>
    <submittedName>
        <fullName evidence="1">Uncharacterized protein</fullName>
    </submittedName>
</protein>